<organism evidence="5 6">
    <name type="scientific">Anaerospora hongkongensis</name>
    <dbReference type="NCBI Taxonomy" id="244830"/>
    <lineage>
        <taxon>Bacteria</taxon>
        <taxon>Bacillati</taxon>
        <taxon>Bacillota</taxon>
        <taxon>Negativicutes</taxon>
        <taxon>Selenomonadales</taxon>
        <taxon>Sporomusaceae</taxon>
        <taxon>Anaerospora</taxon>
    </lineage>
</organism>
<comment type="similarity">
    <text evidence="1">Belongs to the acetyl-CoA hydrolase/transferase family.</text>
</comment>
<dbReference type="PANTHER" id="PTHR21432:SF20">
    <property type="entry name" value="ACETYL-COA HYDROLASE"/>
    <property type="match status" value="1"/>
</dbReference>
<dbReference type="Proteomes" id="UP000295063">
    <property type="component" value="Unassembled WGS sequence"/>
</dbReference>
<dbReference type="GO" id="GO:0008775">
    <property type="term" value="F:acetate CoA-transferase activity"/>
    <property type="evidence" value="ECO:0007669"/>
    <property type="project" value="InterPro"/>
</dbReference>
<evidence type="ECO:0000259" key="3">
    <source>
        <dbReference type="Pfam" id="PF02550"/>
    </source>
</evidence>
<proteinExistence type="inferred from homology"/>
<sequence>MSWKETYAKKLVSVEEAAQKIKSNDRVWYPPAGCAPVSIIEALTKRAKELENVQMSTALPLYPFEYLKGEYKDHLSHHTVFLGPFERKVMPQGNIEVTSCQFGDIDWITKNRIDANVFIAEVSPPDENGYMSYGVIGTFNGETAAKIADTVIVQVNREMPYVYGESHSFIHVNDVDYICEQDHKLAQLQQPPVSDVEKQIASYIVPYIEDGSTIQIGLGGVANAVGFFLENHKDLGVHTEMLTDSMVNLAEKGIINGSKKTLHPGEMTVSFGIGSQKLYEFMNNNPQVRTYPISYITNEEIIRKNNKFVSINNALMCDLTGQLCSESIGFDQFSGTGGQLNFVRGAFLAPGGKSFLAFRSVAEQKDGSLISRITASFVPGSVVTTPRSDTQYVVTEYGVADLRGKSIPERVKALVAIAHPQFREELMNDAKKYGLLY</sequence>
<dbReference type="Pfam" id="PF13336">
    <property type="entry name" value="AcetylCoA_hyd_C"/>
    <property type="match status" value="1"/>
</dbReference>
<accession>A0A4R1Q095</accession>
<dbReference type="Pfam" id="PF02550">
    <property type="entry name" value="AcetylCoA_hydro"/>
    <property type="match status" value="1"/>
</dbReference>
<dbReference type="EMBL" id="SLUI01000003">
    <property type="protein sequence ID" value="TCL38865.1"/>
    <property type="molecule type" value="Genomic_DNA"/>
</dbReference>
<reference evidence="5 6" key="1">
    <citation type="submission" date="2019-03" db="EMBL/GenBank/DDBJ databases">
        <title>Genomic Encyclopedia of Type Strains, Phase IV (KMG-IV): sequencing the most valuable type-strain genomes for metagenomic binning, comparative biology and taxonomic classification.</title>
        <authorList>
            <person name="Goeker M."/>
        </authorList>
    </citation>
    <scope>NUCLEOTIDE SEQUENCE [LARGE SCALE GENOMIC DNA]</scope>
    <source>
        <strain evidence="5 6">DSM 15969</strain>
    </source>
</reference>
<feature type="domain" description="Acetyl-CoA hydrolase/transferase C-terminal" evidence="4">
    <location>
        <begin position="274"/>
        <end position="430"/>
    </location>
</feature>
<dbReference type="Gene3D" id="3.40.1080.20">
    <property type="entry name" value="Acetyl-CoA hydrolase/transferase C-terminal domain"/>
    <property type="match status" value="1"/>
</dbReference>
<gene>
    <name evidence="5" type="ORF">EV210_103349</name>
</gene>
<dbReference type="SUPFAM" id="SSF100950">
    <property type="entry name" value="NagB/RpiA/CoA transferase-like"/>
    <property type="match status" value="2"/>
</dbReference>
<comment type="caution">
    <text evidence="5">The sequence shown here is derived from an EMBL/GenBank/DDBJ whole genome shotgun (WGS) entry which is preliminary data.</text>
</comment>
<protein>
    <submittedName>
        <fullName evidence="5">4-hydroxybutyrate CoA-transferase</fullName>
    </submittedName>
</protein>
<dbReference type="Gene3D" id="3.40.1080.10">
    <property type="entry name" value="Glutaconate Coenzyme A-transferase"/>
    <property type="match status" value="1"/>
</dbReference>
<name>A0A4R1Q095_9FIRM</name>
<dbReference type="AlphaFoldDB" id="A0A4R1Q095"/>
<dbReference type="InterPro" id="IPR046433">
    <property type="entry name" value="ActCoA_hydro"/>
</dbReference>
<evidence type="ECO:0000259" key="4">
    <source>
        <dbReference type="Pfam" id="PF13336"/>
    </source>
</evidence>
<evidence type="ECO:0000313" key="5">
    <source>
        <dbReference type="EMBL" id="TCL38865.1"/>
    </source>
</evidence>
<dbReference type="OrthoDB" id="9801795at2"/>
<evidence type="ECO:0000256" key="1">
    <source>
        <dbReference type="ARBA" id="ARBA00009632"/>
    </source>
</evidence>
<evidence type="ECO:0000256" key="2">
    <source>
        <dbReference type="ARBA" id="ARBA00022679"/>
    </source>
</evidence>
<evidence type="ECO:0000313" key="6">
    <source>
        <dbReference type="Proteomes" id="UP000295063"/>
    </source>
</evidence>
<dbReference type="Gene3D" id="3.30.750.70">
    <property type="entry name" value="4-hydroxybutyrate coenzyme like domains"/>
    <property type="match status" value="1"/>
</dbReference>
<dbReference type="RefSeq" id="WP_132077280.1">
    <property type="nucleotide sequence ID" value="NZ_SLUI01000003.1"/>
</dbReference>
<keyword evidence="2 5" id="KW-0808">Transferase</keyword>
<dbReference type="PANTHER" id="PTHR21432">
    <property type="entry name" value="ACETYL-COA HYDROLASE-RELATED"/>
    <property type="match status" value="1"/>
</dbReference>
<dbReference type="GO" id="GO:0006083">
    <property type="term" value="P:acetate metabolic process"/>
    <property type="evidence" value="ECO:0007669"/>
    <property type="project" value="InterPro"/>
</dbReference>
<dbReference type="InterPro" id="IPR037171">
    <property type="entry name" value="NagB/RpiA_transferase-like"/>
</dbReference>
<keyword evidence="6" id="KW-1185">Reference proteome</keyword>
<dbReference type="InterPro" id="IPR026888">
    <property type="entry name" value="AcetylCoA_hyd_C"/>
</dbReference>
<dbReference type="InterPro" id="IPR003702">
    <property type="entry name" value="ActCoA_hydro_N"/>
</dbReference>
<feature type="domain" description="Acetyl-CoA hydrolase/transferase N-terminal" evidence="3">
    <location>
        <begin position="4"/>
        <end position="185"/>
    </location>
</feature>
<dbReference type="InterPro" id="IPR038460">
    <property type="entry name" value="AcetylCoA_hyd_C_sf"/>
</dbReference>